<dbReference type="InterPro" id="IPR015815">
    <property type="entry name" value="HIBADH-related"/>
</dbReference>
<keyword evidence="2" id="KW-0560">Oxidoreductase</keyword>
<evidence type="ECO:0000256" key="2">
    <source>
        <dbReference type="ARBA" id="ARBA00023002"/>
    </source>
</evidence>
<dbReference type="AlphaFoldDB" id="A0A2Z4IT40"/>
<evidence type="ECO:0000259" key="5">
    <source>
        <dbReference type="Pfam" id="PF03446"/>
    </source>
</evidence>
<gene>
    <name evidence="7" type="ORF">DN051_03560</name>
</gene>
<protein>
    <submittedName>
        <fullName evidence="7">NAD(P)-dependent oxidoreductase</fullName>
    </submittedName>
</protein>
<feature type="active site" evidence="4">
    <location>
        <position position="199"/>
    </location>
</feature>
<dbReference type="PANTHER" id="PTHR43580">
    <property type="entry name" value="OXIDOREDUCTASE GLYR1-RELATED"/>
    <property type="match status" value="1"/>
</dbReference>
<keyword evidence="8" id="KW-1185">Reference proteome</keyword>
<dbReference type="InterPro" id="IPR013328">
    <property type="entry name" value="6PGD_dom2"/>
</dbReference>
<comment type="similarity">
    <text evidence="1">Belongs to the HIBADH-related family.</text>
</comment>
<organism evidence="7 8">
    <name type="scientific">Streptomyces cadmiisoli</name>
    <dbReference type="NCBI Taxonomy" id="2184053"/>
    <lineage>
        <taxon>Bacteria</taxon>
        <taxon>Bacillati</taxon>
        <taxon>Actinomycetota</taxon>
        <taxon>Actinomycetes</taxon>
        <taxon>Kitasatosporales</taxon>
        <taxon>Streptomycetaceae</taxon>
        <taxon>Streptomyces</taxon>
        <taxon>Streptomyces aurantiacus group</taxon>
    </lineage>
</organism>
<evidence type="ECO:0000313" key="7">
    <source>
        <dbReference type="EMBL" id="AWW35839.1"/>
    </source>
</evidence>
<feature type="domain" description="3-hydroxyisobutyrate dehydrogenase-like NAD-binding" evidence="6">
    <location>
        <begin position="196"/>
        <end position="310"/>
    </location>
</feature>
<dbReference type="GO" id="GO:0016491">
    <property type="term" value="F:oxidoreductase activity"/>
    <property type="evidence" value="ECO:0007669"/>
    <property type="project" value="UniProtKB-KW"/>
</dbReference>
<name>A0A2Z4IT40_9ACTN</name>
<dbReference type="InterPro" id="IPR008927">
    <property type="entry name" value="6-PGluconate_DH-like_C_sf"/>
</dbReference>
<dbReference type="SUPFAM" id="SSF48179">
    <property type="entry name" value="6-phosphogluconate dehydrogenase C-terminal domain-like"/>
    <property type="match status" value="1"/>
</dbReference>
<dbReference type="InterPro" id="IPR051265">
    <property type="entry name" value="HIBADH-related_NP60_sf"/>
</dbReference>
<evidence type="ECO:0000259" key="6">
    <source>
        <dbReference type="Pfam" id="PF14833"/>
    </source>
</evidence>
<evidence type="ECO:0000313" key="8">
    <source>
        <dbReference type="Proteomes" id="UP000249616"/>
    </source>
</evidence>
<sequence>MSLRADGPVAINNPVRMSRTLTPQEKNVDVSVLGLGQMGFAIAERLIGAGHKVSVWNRSKGRADGLVASGAFELDALSDAWARSDVCITMLADSRALAEVALAPHGGLVHSADGRGKTLIDMSTVSAEVSGHVAAAAAAGGVGYLRAPVSGNPGVVRAGNLTIVASGDQDVFTSNESLLRDIGPHLFYVGEGDEARIIKLALNLMVAGTAELLAECVALAEAHDVRRDKLLEVVGASAVASPLVKYKIAPLLADDYTSTFSSRLMRKDLDMALDAASAGGVPLPVTGVVQQLLQACMSTGLGELDFMALLIRLQREAGQASV</sequence>
<dbReference type="KEGG" id="scad:DN051_03560"/>
<dbReference type="InterPro" id="IPR029154">
    <property type="entry name" value="HIBADH-like_NADP-bd"/>
</dbReference>
<evidence type="ECO:0000256" key="3">
    <source>
        <dbReference type="ARBA" id="ARBA00023027"/>
    </source>
</evidence>
<accession>A0A2Z4IT40</accession>
<evidence type="ECO:0000256" key="1">
    <source>
        <dbReference type="ARBA" id="ARBA00009080"/>
    </source>
</evidence>
<dbReference type="Gene3D" id="1.10.1040.10">
    <property type="entry name" value="N-(1-d-carboxylethyl)-l-norvaline Dehydrogenase, domain 2"/>
    <property type="match status" value="1"/>
</dbReference>
<proteinExistence type="inferred from homology"/>
<keyword evidence="3" id="KW-0520">NAD</keyword>
<dbReference type="SUPFAM" id="SSF51735">
    <property type="entry name" value="NAD(P)-binding Rossmann-fold domains"/>
    <property type="match status" value="1"/>
</dbReference>
<dbReference type="Gene3D" id="3.40.50.720">
    <property type="entry name" value="NAD(P)-binding Rossmann-like Domain"/>
    <property type="match status" value="1"/>
</dbReference>
<dbReference type="GO" id="GO:0051287">
    <property type="term" value="F:NAD binding"/>
    <property type="evidence" value="ECO:0007669"/>
    <property type="project" value="InterPro"/>
</dbReference>
<dbReference type="InterPro" id="IPR006115">
    <property type="entry name" value="6PGDH_NADP-bd"/>
</dbReference>
<dbReference type="EMBL" id="CP030073">
    <property type="protein sequence ID" value="AWW35839.1"/>
    <property type="molecule type" value="Genomic_DNA"/>
</dbReference>
<evidence type="ECO:0000256" key="4">
    <source>
        <dbReference type="PIRSR" id="PIRSR000103-1"/>
    </source>
</evidence>
<dbReference type="PANTHER" id="PTHR43580:SF2">
    <property type="entry name" value="CYTOKINE-LIKE NUCLEAR FACTOR N-PAC"/>
    <property type="match status" value="1"/>
</dbReference>
<dbReference type="GO" id="GO:0050661">
    <property type="term" value="F:NADP binding"/>
    <property type="evidence" value="ECO:0007669"/>
    <property type="project" value="InterPro"/>
</dbReference>
<dbReference type="Proteomes" id="UP000249616">
    <property type="component" value="Chromosome"/>
</dbReference>
<dbReference type="PIRSF" id="PIRSF000103">
    <property type="entry name" value="HIBADH"/>
    <property type="match status" value="1"/>
</dbReference>
<dbReference type="InterPro" id="IPR036291">
    <property type="entry name" value="NAD(P)-bd_dom_sf"/>
</dbReference>
<reference evidence="7 8" key="1">
    <citation type="journal article" date="2019" name="Int. J. Syst. Evol. Microbiol.">
        <title>Streptomyces cadmiisoli sp. nov., a novel actinomycete isolated from cadmium-contaminated soil.</title>
        <authorList>
            <person name="Li K."/>
            <person name="Tang X."/>
            <person name="Zhao J."/>
            <person name="Guo Y."/>
            <person name="Tang Y."/>
            <person name="Gao J."/>
        </authorList>
    </citation>
    <scope>NUCLEOTIDE SEQUENCE [LARGE SCALE GENOMIC DNA]</scope>
    <source>
        <strain evidence="7 8">ZFG47</strain>
    </source>
</reference>
<dbReference type="Pfam" id="PF14833">
    <property type="entry name" value="NAD_binding_11"/>
    <property type="match status" value="1"/>
</dbReference>
<dbReference type="Pfam" id="PF03446">
    <property type="entry name" value="NAD_binding_2"/>
    <property type="match status" value="1"/>
</dbReference>
<feature type="domain" description="6-phosphogluconate dehydrogenase NADP-binding" evidence="5">
    <location>
        <begin position="30"/>
        <end position="190"/>
    </location>
</feature>